<organism evidence="2 3">
    <name type="scientific">Candida viswanathii</name>
    <dbReference type="NCBI Taxonomy" id="5486"/>
    <lineage>
        <taxon>Eukaryota</taxon>
        <taxon>Fungi</taxon>
        <taxon>Dikarya</taxon>
        <taxon>Ascomycota</taxon>
        <taxon>Saccharomycotina</taxon>
        <taxon>Pichiomycetes</taxon>
        <taxon>Debaryomycetaceae</taxon>
        <taxon>Candida/Lodderomyces clade</taxon>
        <taxon>Candida</taxon>
    </lineage>
</organism>
<evidence type="ECO:0000313" key="3">
    <source>
        <dbReference type="Proteomes" id="UP000253472"/>
    </source>
</evidence>
<dbReference type="PANTHER" id="PTHR34365">
    <property type="entry name" value="ENOLASE (DUF1399)"/>
    <property type="match status" value="1"/>
</dbReference>
<proteinExistence type="predicted"/>
<evidence type="ECO:0000313" key="2">
    <source>
        <dbReference type="EMBL" id="RCK64256.1"/>
    </source>
</evidence>
<sequence length="596" mass="69642">MDNSGLDSQFTKEAAPPFMDGSTLNEEELISAMEEVDFKQEPQESNLKNEELPPSYQDSTQMRSDFPNFRSYRYSMFEKDEPILLDHLQPPGFMPSLTEATAHLRLLKAFGVLKKKVLKNFPQSKTESNSNWLWRVFVTVAVRRFIVFISALRHHASKFPTTERKLETTTDARSQRFTAMANQLVPPLDVIMMWHAFMLNPLTYYDVFTRKDMYYFVNYPFPLHILDLYIDGETFEFKVPDESKKKYSAFLGEFTTVAMDLRYDSDLSRFYEQKVTFYSPFTNKPLTDPVPLTTNKAFGFCNRTFSAKTKGHQYQSLCRQDGHWNTITFDELRKVILDFDTRTPRLLEGTLKYYSAVLARPRFSSRNPELISHQISRSVVNSSLRAHMSATNDTFVQSLQEMLVGVASGNLNRRKAENLLLRPYLRFNTVSLTVRKGVNIGEDLVDCVTRQGRFVDKMNNLDWVGSPMTKEILHEALTRYQRFFTLLTDELVTQMVVPTLDIDLMWHTHQLMLYGYFRDCKYSPRQAVVDHNDKVEKIPLDNGFEYTSQLYKERYQDEYCICFCDDCVRHRKSKMSPLTKLFKSLKKLEPIQTLAR</sequence>
<dbReference type="InterPro" id="IPR009836">
    <property type="entry name" value="GRDP-like"/>
</dbReference>
<feature type="compositionally biased region" description="Basic and acidic residues" evidence="1">
    <location>
        <begin position="36"/>
        <end position="51"/>
    </location>
</feature>
<accession>A0A367YEF0</accession>
<name>A0A367YEF0_9ASCO</name>
<feature type="compositionally biased region" description="Polar residues" evidence="1">
    <location>
        <begin position="1"/>
        <end position="11"/>
    </location>
</feature>
<dbReference type="OrthoDB" id="2684236at2759"/>
<dbReference type="STRING" id="5486.A0A367YEF0"/>
<dbReference type="EMBL" id="QLNQ01000023">
    <property type="protein sequence ID" value="RCK64256.1"/>
    <property type="molecule type" value="Genomic_DNA"/>
</dbReference>
<dbReference type="PANTHER" id="PTHR34365:SF7">
    <property type="entry name" value="GLYCINE-RICH DOMAIN-CONTAINING PROTEIN 1"/>
    <property type="match status" value="1"/>
</dbReference>
<dbReference type="Pfam" id="PF07173">
    <property type="entry name" value="GRDP-like"/>
    <property type="match status" value="1"/>
</dbReference>
<protein>
    <submittedName>
        <fullName evidence="2">Uncharacterized protein</fullName>
    </submittedName>
</protein>
<evidence type="ECO:0000256" key="1">
    <source>
        <dbReference type="SAM" id="MobiDB-lite"/>
    </source>
</evidence>
<gene>
    <name evidence="2" type="ORF">Cantr_10425</name>
</gene>
<dbReference type="AlphaFoldDB" id="A0A367YEF0"/>
<feature type="region of interest" description="Disordered" evidence="1">
    <location>
        <begin position="1"/>
        <end position="63"/>
    </location>
</feature>
<reference evidence="2 3" key="1">
    <citation type="submission" date="2018-06" db="EMBL/GenBank/DDBJ databases">
        <title>Whole genome sequencing of Candida tropicalis (genome annotated by CSBL at Korea University).</title>
        <authorList>
            <person name="Ahn J."/>
        </authorList>
    </citation>
    <scope>NUCLEOTIDE SEQUENCE [LARGE SCALE GENOMIC DNA]</scope>
    <source>
        <strain evidence="2 3">ATCC 20962</strain>
    </source>
</reference>
<comment type="caution">
    <text evidence="2">The sequence shown here is derived from an EMBL/GenBank/DDBJ whole genome shotgun (WGS) entry which is preliminary data.</text>
</comment>
<dbReference type="Proteomes" id="UP000253472">
    <property type="component" value="Unassembled WGS sequence"/>
</dbReference>
<keyword evidence="3" id="KW-1185">Reference proteome</keyword>